<feature type="compositionally biased region" description="Low complexity" evidence="1">
    <location>
        <begin position="75"/>
        <end position="97"/>
    </location>
</feature>
<protein>
    <submittedName>
        <fullName evidence="2">Uncharacterized protein</fullName>
    </submittedName>
</protein>
<keyword evidence="3" id="KW-1185">Reference proteome</keyword>
<dbReference type="OMA" id="WRRNEDD"/>
<dbReference type="eggNOG" id="ENOG502RNI5">
    <property type="taxonomic scope" value="Eukaryota"/>
</dbReference>
<feature type="compositionally biased region" description="Low complexity" evidence="1">
    <location>
        <begin position="144"/>
        <end position="159"/>
    </location>
</feature>
<feature type="region of interest" description="Disordered" evidence="1">
    <location>
        <begin position="1"/>
        <end position="162"/>
    </location>
</feature>
<proteinExistence type="predicted"/>
<dbReference type="AlphaFoldDB" id="G2Q679"/>
<dbReference type="EMBL" id="CP003002">
    <property type="protein sequence ID" value="AEO55558.1"/>
    <property type="molecule type" value="Genomic_DNA"/>
</dbReference>
<dbReference type="RefSeq" id="XP_003660803.1">
    <property type="nucleotide sequence ID" value="XM_003660755.1"/>
</dbReference>
<dbReference type="VEuPathDB" id="FungiDB:MYCTH_2299520"/>
<name>G2Q679_THET4</name>
<dbReference type="InParanoid" id="G2Q679"/>
<evidence type="ECO:0000256" key="1">
    <source>
        <dbReference type="SAM" id="MobiDB-lite"/>
    </source>
</evidence>
<gene>
    <name evidence="2" type="ORF">MYCTH_2299520</name>
</gene>
<evidence type="ECO:0000313" key="3">
    <source>
        <dbReference type="Proteomes" id="UP000007322"/>
    </source>
</evidence>
<dbReference type="KEGG" id="mtm:MYCTH_2299520"/>
<dbReference type="Proteomes" id="UP000007322">
    <property type="component" value="Chromosome 1"/>
</dbReference>
<sequence>MDIQQPHSQPPLGRYEPNHASEHSHNGDHTLNSSTLPYRPRPDAPETTYPNQQPYPGSEPSKPTSYMGPPPHPSAPAQGPLNTSSSTSYNLNDTTSSAQHLAHVSPQPIPGPGLDSKSEPPSVPGPHAAASTTSYPPPNHYGHATATPPAAPADAVPNAINGGTNAATDIRAGRASAESALRELLAARRQRIMVHRVDGAGANGHVAGGKSDLAAEVEWKVRSQTGLVLLGLRGLQERVGTVLARAEGERWRRWGVGGVIASVIPLVKRLFRRRRGEDDDSSNTTEYAFKKSRNLVSRILATTNRPGLGTVAFFVFAVLYIFQNEVTLRVARTVSKRLKRLAAKVEDGREELTEHDVKVLQGWRWRVLAWSE</sequence>
<organism evidence="2 3">
    <name type="scientific">Thermothelomyces thermophilus (strain ATCC 42464 / BCRC 31852 / DSM 1799)</name>
    <name type="common">Sporotrichum thermophile</name>
    <dbReference type="NCBI Taxonomy" id="573729"/>
    <lineage>
        <taxon>Eukaryota</taxon>
        <taxon>Fungi</taxon>
        <taxon>Dikarya</taxon>
        <taxon>Ascomycota</taxon>
        <taxon>Pezizomycotina</taxon>
        <taxon>Sordariomycetes</taxon>
        <taxon>Sordariomycetidae</taxon>
        <taxon>Sordariales</taxon>
        <taxon>Chaetomiaceae</taxon>
        <taxon>Thermothelomyces</taxon>
    </lineage>
</organism>
<dbReference type="HOGENOM" id="CLU_053361_0_0_1"/>
<dbReference type="OrthoDB" id="5215647at2759"/>
<evidence type="ECO:0000313" key="2">
    <source>
        <dbReference type="EMBL" id="AEO55558.1"/>
    </source>
</evidence>
<accession>G2Q679</accession>
<reference evidence="2 3" key="1">
    <citation type="journal article" date="2011" name="Nat. Biotechnol.">
        <title>Comparative genomic analysis of the thermophilic biomass-degrading fungi Myceliophthora thermophila and Thielavia terrestris.</title>
        <authorList>
            <person name="Berka R.M."/>
            <person name="Grigoriev I.V."/>
            <person name="Otillar R."/>
            <person name="Salamov A."/>
            <person name="Grimwood J."/>
            <person name="Reid I."/>
            <person name="Ishmael N."/>
            <person name="John T."/>
            <person name="Darmond C."/>
            <person name="Moisan M.-C."/>
            <person name="Henrissat B."/>
            <person name="Coutinho P.M."/>
            <person name="Lombard V."/>
            <person name="Natvig D.O."/>
            <person name="Lindquist E."/>
            <person name="Schmutz J."/>
            <person name="Lucas S."/>
            <person name="Harris P."/>
            <person name="Powlowski J."/>
            <person name="Bellemare A."/>
            <person name="Taylor D."/>
            <person name="Butler G."/>
            <person name="de Vries R.P."/>
            <person name="Allijn I.E."/>
            <person name="van den Brink J."/>
            <person name="Ushinsky S."/>
            <person name="Storms R."/>
            <person name="Powell A.J."/>
            <person name="Paulsen I.T."/>
            <person name="Elbourne L.D.H."/>
            <person name="Baker S.E."/>
            <person name="Magnuson J."/>
            <person name="LaBoissiere S."/>
            <person name="Clutterbuck A.J."/>
            <person name="Martinez D."/>
            <person name="Wogulis M."/>
            <person name="de Leon A.L."/>
            <person name="Rey M.W."/>
            <person name="Tsang A."/>
        </authorList>
    </citation>
    <scope>NUCLEOTIDE SEQUENCE [LARGE SCALE GENOMIC DNA]</scope>
    <source>
        <strain evidence="3">ATCC 42464 / BCRC 31852 / DSM 1799</strain>
    </source>
</reference>
<dbReference type="GeneID" id="11509017"/>
<feature type="compositionally biased region" description="Basic and acidic residues" evidence="1">
    <location>
        <begin position="16"/>
        <end position="28"/>
    </location>
</feature>